<evidence type="ECO:0000313" key="6">
    <source>
        <dbReference type="Proteomes" id="UP000000467"/>
    </source>
</evidence>
<keyword evidence="5" id="KW-0378">Hydrolase</keyword>
<dbReference type="GO" id="GO:0006289">
    <property type="term" value="P:nucleotide-excision repair"/>
    <property type="evidence" value="ECO:0007669"/>
    <property type="project" value="TreeGrafter"/>
</dbReference>
<gene>
    <name evidence="5" type="ordered locus">Tph_c02530</name>
</gene>
<dbReference type="InterPro" id="IPR027417">
    <property type="entry name" value="P-loop_NTPase"/>
</dbReference>
<dbReference type="Pfam" id="PF09369">
    <property type="entry name" value="MZB"/>
    <property type="match status" value="1"/>
</dbReference>
<evidence type="ECO:0000313" key="5">
    <source>
        <dbReference type="EMBL" id="AFV10500.1"/>
    </source>
</evidence>
<dbReference type="PROSITE" id="PS51192">
    <property type="entry name" value="HELICASE_ATP_BIND_1"/>
    <property type="match status" value="1"/>
</dbReference>
<evidence type="ECO:0000256" key="1">
    <source>
        <dbReference type="ARBA" id="ARBA00022741"/>
    </source>
</evidence>
<dbReference type="GO" id="GO:0043138">
    <property type="term" value="F:3'-5' DNA helicase activity"/>
    <property type="evidence" value="ECO:0007669"/>
    <property type="project" value="TreeGrafter"/>
</dbReference>
<dbReference type="GO" id="GO:0036297">
    <property type="term" value="P:interstrand cross-link repair"/>
    <property type="evidence" value="ECO:0007669"/>
    <property type="project" value="TreeGrafter"/>
</dbReference>
<dbReference type="InterPro" id="IPR014001">
    <property type="entry name" value="Helicase_ATP-bd"/>
</dbReference>
<dbReference type="SMART" id="SM00487">
    <property type="entry name" value="DEXDc"/>
    <property type="match status" value="1"/>
</dbReference>
<dbReference type="Pfam" id="PF00271">
    <property type="entry name" value="Helicase_C"/>
    <property type="match status" value="1"/>
</dbReference>
<dbReference type="Pfam" id="PF00270">
    <property type="entry name" value="DEAD"/>
    <property type="match status" value="1"/>
</dbReference>
<feature type="domain" description="Helicase C-terminal" evidence="4">
    <location>
        <begin position="963"/>
        <end position="1122"/>
    </location>
</feature>
<dbReference type="InterPro" id="IPR011545">
    <property type="entry name" value="DEAD/DEAH_box_helicase_dom"/>
</dbReference>
<dbReference type="SUPFAM" id="SSF52540">
    <property type="entry name" value="P-loop containing nucleoside triphosphate hydrolases"/>
    <property type="match status" value="2"/>
</dbReference>
<dbReference type="EMBL" id="CP003732">
    <property type="protein sequence ID" value="AFV10500.1"/>
    <property type="molecule type" value="Genomic_DNA"/>
</dbReference>
<sequence>MSVNPISAAAAIKESYLGYLTTTFHFRDAVIQEQFESSLRRGADFVKGPILEATPPFEKGSTVAELIKEGVLSERFAFLSTPQLPMDRPLYRHQEEAICKLIVGRRNLVVATGTGSGKTETFLIPILNHLFREEEAGRLGPGVRALLLYPMNALANDQLVRLRGLLKNYPNVTFGRYTGETEEKHAVALDQYRKAFQGQDPLPNELISREQMWENPPHILLTNYAMLEYLLLRPNDSVFFDGEYARNWRFIVIDEAHTYSGAKGIEMAMLLRRLKDRVAAGEGGLQCVATSATLGGKEEFSRIVDFAGQLFGEPFEWVEEDPGRQDVVEAVRLPVVLQSQEWGEPSPEVYEKWLDAISKVGGEEAAAELVRYGSESGVPQAVLESAASKASGPNGWRTFLYEVLQGDGRMLRLHQKLQEKPRDFGELAGEIFPSLPDADRALMALVELAAKAKVGDDETPLLPARYHFFVRAIEGAYLALKPEQRLFLARRESWKEDGGEYPVFEAAVCRRCGATYLVGELDRSNGRCYLKQTGEAGGKIAYFLKVPGEIATDALDEDDEVEFPQPVVPEDRLESYLLCASCGAVELEKAFDLPCSCGRENYQRLLRVPVTDKGNVFLCPACGGRSPDGMVRRFLVGTDAAASVLATALYRQILPKQRDDVKRMQADEDPWSSTLAVTAGEGEECGSRKLLIFSDSRQDAAFFAPYLDRTYNQILRRNIILKILKERREEAVANRWRLQDLVGPLQEAIEENDLLPGCSLQERMNEAWKWLFREFLALDRQISLEGLGLLSFNLVKPRHWCAPPGLMGDPWNLTETEVWTLFQILLNTLRMKGAVLFPEQISPRDPFFRPRNREFYFREYGASQQKGIFSWNSAAVNSRLDYLIRLASNINPEIGEEKCREVLKNIWTRSLALSKNNSCWLPYFSVDSLPREGVVYRLRYNVWEVWRALDEGQEWFICDKCQNLTPYNVRGTCVTYRCPGRLRPVRPEEIFRQHHYYRLYLDDLPPRMVPAEHTAQLTGKAATELQSKFREGTVNVLSCSTTFELGVDVGELEAVFMRNVPPSAANYIQRAGRAGRRTDSTAFALTFAQRRSHDLDHYREPWRMVSGKVQAPYFKIANEKVVRRHVYATALSAFWRRQEYRGLFGKVEKFFFRDGPTGTDLFADFLESRPAGLLRSLKRIVPGDLQESIDLDGWGWLDGLFDPKKGVLRLAEEEVISDVEQLEAVRERLYRERKRSDHLIRLIDTIKKRDLIGFLSSRNVIPKYGFPVDVVELQLLHHGEEAKRLQLERDLRIALSEYAPGGQVVAGGKLWTSRYLKRLPNREWERFRYAICDECQVFVRQRAELVGSEDLDKRFSRCPVCGQRYRNQGTYIIPAFGFIIDQKGPTAPGEEKPERTYATRVYFCGEADEEGCVELPLQNIRLKAVPAVRGRMAVINNAGATGFKVCSRCGYTVLGDERVKNPHLRPGGDECQGTLQSYLSLGHEFETDILKLTFEGYENSELGFWYSLLYALLEGMSKALDIERQDIDGCLYPAAANPAARTLVLFDDVPGGAGHVRRIANPGSLLLVLRTSLERLLNCECGGSEGDASCYGCLRHYRNQFCHDLLKRGPVISFLRDVLLQVGAAVP</sequence>
<dbReference type="HOGENOM" id="CLU_001338_2_1_9"/>
<organism evidence="5 6">
    <name type="scientific">Thermacetogenium phaeum (strain ATCC BAA-254 / DSM 26808 / PB)</name>
    <dbReference type="NCBI Taxonomy" id="1089553"/>
    <lineage>
        <taxon>Bacteria</taxon>
        <taxon>Bacillati</taxon>
        <taxon>Bacillota</taxon>
        <taxon>Clostridia</taxon>
        <taxon>Thermoanaerobacterales</taxon>
        <taxon>Thermoanaerobacteraceae</taxon>
        <taxon>Thermacetogenium</taxon>
    </lineage>
</organism>
<dbReference type="GO" id="GO:0003676">
    <property type="term" value="F:nucleic acid binding"/>
    <property type="evidence" value="ECO:0007669"/>
    <property type="project" value="InterPro"/>
</dbReference>
<dbReference type="Gene3D" id="3.40.50.300">
    <property type="entry name" value="P-loop containing nucleotide triphosphate hydrolases"/>
    <property type="match status" value="2"/>
</dbReference>
<dbReference type="EC" id="3.6.4.13" evidence="5"/>
<accession>K4LEU1</accession>
<dbReference type="CDD" id="cd17923">
    <property type="entry name" value="DEXHc_Hrq1-like"/>
    <property type="match status" value="1"/>
</dbReference>
<keyword evidence="5" id="KW-0347">Helicase</keyword>
<proteinExistence type="predicted"/>
<dbReference type="GO" id="GO:0016787">
    <property type="term" value="F:hydrolase activity"/>
    <property type="evidence" value="ECO:0007669"/>
    <property type="project" value="UniProtKB-KW"/>
</dbReference>
<keyword evidence="2" id="KW-0067">ATP-binding</keyword>
<dbReference type="PANTHER" id="PTHR47957:SF3">
    <property type="entry name" value="ATP-DEPENDENT HELICASE HRQ1"/>
    <property type="match status" value="1"/>
</dbReference>
<dbReference type="eggNOG" id="COG1201">
    <property type="taxonomic scope" value="Bacteria"/>
</dbReference>
<dbReference type="STRING" id="1089553.Tph_c02530"/>
<name>K4LEU1_THEPS</name>
<dbReference type="InterPro" id="IPR001650">
    <property type="entry name" value="Helicase_C-like"/>
</dbReference>
<dbReference type="PROSITE" id="PS51194">
    <property type="entry name" value="HELICASE_CTER"/>
    <property type="match status" value="1"/>
</dbReference>
<evidence type="ECO:0000259" key="3">
    <source>
        <dbReference type="PROSITE" id="PS51192"/>
    </source>
</evidence>
<evidence type="ECO:0000256" key="2">
    <source>
        <dbReference type="ARBA" id="ARBA00022840"/>
    </source>
</evidence>
<dbReference type="SMART" id="SM00490">
    <property type="entry name" value="HELICc"/>
    <property type="match status" value="1"/>
</dbReference>
<dbReference type="Proteomes" id="UP000000467">
    <property type="component" value="Chromosome"/>
</dbReference>
<reference evidence="5 6" key="1">
    <citation type="journal article" date="2012" name="BMC Genomics">
        <title>Genome-guided analysis of physiological and morphological traits of the fermentative acetate oxidizer Thermacetogenium phaeum.</title>
        <authorList>
            <person name="Oehler D."/>
            <person name="Poehlein A."/>
            <person name="Leimbach A."/>
            <person name="Muller N."/>
            <person name="Daniel R."/>
            <person name="Gottschalk G."/>
            <person name="Schink B."/>
        </authorList>
    </citation>
    <scope>NUCLEOTIDE SEQUENCE [LARGE SCALE GENOMIC DNA]</scope>
    <source>
        <strain evidence="6">ATCC BAA-254 / DSM 26808 / PB</strain>
    </source>
</reference>
<keyword evidence="1" id="KW-0547">Nucleotide-binding</keyword>
<dbReference type="InterPro" id="IPR018973">
    <property type="entry name" value="MZB"/>
</dbReference>
<dbReference type="GO" id="GO:0005524">
    <property type="term" value="F:ATP binding"/>
    <property type="evidence" value="ECO:0007669"/>
    <property type="project" value="UniProtKB-KW"/>
</dbReference>
<dbReference type="KEGG" id="tpz:Tph_c02530"/>
<feature type="domain" description="Helicase ATP-binding" evidence="3">
    <location>
        <begin position="99"/>
        <end position="299"/>
    </location>
</feature>
<dbReference type="eggNOG" id="COG1205">
    <property type="taxonomic scope" value="Bacteria"/>
</dbReference>
<evidence type="ECO:0000259" key="4">
    <source>
        <dbReference type="PROSITE" id="PS51194"/>
    </source>
</evidence>
<dbReference type="PANTHER" id="PTHR47957">
    <property type="entry name" value="ATP-DEPENDENT HELICASE HRQ1"/>
    <property type="match status" value="1"/>
</dbReference>
<dbReference type="GO" id="GO:0003724">
    <property type="term" value="F:RNA helicase activity"/>
    <property type="evidence" value="ECO:0007669"/>
    <property type="project" value="UniProtKB-EC"/>
</dbReference>
<keyword evidence="6" id="KW-1185">Reference proteome</keyword>
<dbReference type="RefSeq" id="WP_015049419.1">
    <property type="nucleotide sequence ID" value="NC_018870.1"/>
</dbReference>
<protein>
    <submittedName>
        <fullName evidence="5">DEAD/DEAH box helicase</fullName>
        <ecNumber evidence="5">3.6.4.13</ecNumber>
    </submittedName>
</protein>